<dbReference type="Pfam" id="PF00691">
    <property type="entry name" value="OmpA"/>
    <property type="match status" value="1"/>
</dbReference>
<evidence type="ECO:0000259" key="6">
    <source>
        <dbReference type="PROSITE" id="PS51123"/>
    </source>
</evidence>
<dbReference type="PANTHER" id="PTHR30329">
    <property type="entry name" value="STATOR ELEMENT OF FLAGELLAR MOTOR COMPLEX"/>
    <property type="match status" value="1"/>
</dbReference>
<keyword evidence="8" id="KW-1185">Reference proteome</keyword>
<sequence>MFKRNHATPFVLCGALLFAGLPLLAQAAPETKTFGAAYQPVAPVGNDQVQVVYYRAAEAGQADKGAAHVYVDRRFHTGLLPGGYTAFCVKPGDHTLGAYLNDAPLYKGKNSDTYRAEFQGGKTYFLRVNSTSTGAPQVVARADAERELATGRVQAHALSRASTIEACRYQQGVAQQDHTLSGDVLFAFGKSGYQDITAQGRATIRELASQLRGDAAAAKRIQVIGHTDSLGSEASNQVLGLKRAQTVRRILLDGGLPASAVSASSAGSQEPVIDVCRGSKSEQVRCNAPNRRVVVRVEGSAQG</sequence>
<evidence type="ECO:0000256" key="5">
    <source>
        <dbReference type="SAM" id="SignalP"/>
    </source>
</evidence>
<evidence type="ECO:0000256" key="2">
    <source>
        <dbReference type="ARBA" id="ARBA00023136"/>
    </source>
</evidence>
<accession>A0A9E6P3H5</accession>
<feature type="signal peptide" evidence="5">
    <location>
        <begin position="1"/>
        <end position="27"/>
    </location>
</feature>
<dbReference type="KEGG" id="phv:HU739_007580"/>
<evidence type="ECO:0000256" key="1">
    <source>
        <dbReference type="ARBA" id="ARBA00004442"/>
    </source>
</evidence>
<dbReference type="CDD" id="cd07185">
    <property type="entry name" value="OmpA_C-like"/>
    <property type="match status" value="1"/>
</dbReference>
<keyword evidence="2 4" id="KW-0472">Membrane</keyword>
<dbReference type="PRINTS" id="PR01021">
    <property type="entry name" value="OMPADOMAIN"/>
</dbReference>
<evidence type="ECO:0000313" key="7">
    <source>
        <dbReference type="EMBL" id="QXI18851.1"/>
    </source>
</evidence>
<dbReference type="InterPro" id="IPR006665">
    <property type="entry name" value="OmpA-like"/>
</dbReference>
<dbReference type="PANTHER" id="PTHR30329:SF21">
    <property type="entry name" value="LIPOPROTEIN YIAD-RELATED"/>
    <property type="match status" value="1"/>
</dbReference>
<feature type="chain" id="PRO_5038998493" evidence="5">
    <location>
        <begin position="28"/>
        <end position="303"/>
    </location>
</feature>
<evidence type="ECO:0000256" key="4">
    <source>
        <dbReference type="PROSITE-ProRule" id="PRU00473"/>
    </source>
</evidence>
<dbReference type="Gene3D" id="3.30.1330.60">
    <property type="entry name" value="OmpA-like domain"/>
    <property type="match status" value="1"/>
</dbReference>
<dbReference type="Proteomes" id="UP000631521">
    <property type="component" value="Chromosome"/>
</dbReference>
<dbReference type="InterPro" id="IPR006664">
    <property type="entry name" value="OMP_bac"/>
</dbReference>
<reference evidence="7 8" key="2">
    <citation type="journal article" date="2021" name="Microorganisms">
        <title>The Ever-Expanding Pseudomonas Genus: Description of 43 New Species and Partition of the Pseudomonas putida Group.</title>
        <authorList>
            <person name="Girard L."/>
            <person name="Lood C."/>
            <person name="Hofte M."/>
            <person name="Vandamme P."/>
            <person name="Rokni-Zadeh H."/>
            <person name="van Noort V."/>
            <person name="Lavigne R."/>
            <person name="De Mot R."/>
        </authorList>
    </citation>
    <scope>NUCLEOTIDE SEQUENCE [LARGE SCALE GENOMIC DNA]</scope>
    <source>
        <strain evidence="7 8">SWRI65</strain>
    </source>
</reference>
<dbReference type="InterPro" id="IPR036737">
    <property type="entry name" value="OmpA-like_sf"/>
</dbReference>
<keyword evidence="3" id="KW-0998">Cell outer membrane</keyword>
<dbReference type="RefSeq" id="WP_186552407.1">
    <property type="nucleotide sequence ID" value="NZ_CP077091.1"/>
</dbReference>
<dbReference type="SUPFAM" id="SSF103088">
    <property type="entry name" value="OmpA-like"/>
    <property type="match status" value="1"/>
</dbReference>
<protein>
    <submittedName>
        <fullName evidence="7">OmpA family protein</fullName>
    </submittedName>
</protein>
<gene>
    <name evidence="7" type="ORF">HU739_007580</name>
</gene>
<keyword evidence="5" id="KW-0732">Signal</keyword>
<name>A0A9E6P3H5_9PSED</name>
<dbReference type="AlphaFoldDB" id="A0A9E6P3H5"/>
<dbReference type="InterPro" id="IPR050330">
    <property type="entry name" value="Bact_OuterMem_StrucFunc"/>
</dbReference>
<dbReference type="EMBL" id="CP077091">
    <property type="protein sequence ID" value="QXI18851.1"/>
    <property type="molecule type" value="Genomic_DNA"/>
</dbReference>
<comment type="subcellular location">
    <subcellularLocation>
        <location evidence="1">Cell outer membrane</location>
    </subcellularLocation>
</comment>
<evidence type="ECO:0000256" key="3">
    <source>
        <dbReference type="ARBA" id="ARBA00023237"/>
    </source>
</evidence>
<proteinExistence type="predicted"/>
<dbReference type="GO" id="GO:0009279">
    <property type="term" value="C:cell outer membrane"/>
    <property type="evidence" value="ECO:0007669"/>
    <property type="project" value="UniProtKB-SubCell"/>
</dbReference>
<dbReference type="PROSITE" id="PS51123">
    <property type="entry name" value="OMPA_2"/>
    <property type="match status" value="1"/>
</dbReference>
<organism evidence="7 8">
    <name type="scientific">Pseudomonas hamedanensis</name>
    <dbReference type="NCBI Taxonomy" id="2745504"/>
    <lineage>
        <taxon>Bacteria</taxon>
        <taxon>Pseudomonadati</taxon>
        <taxon>Pseudomonadota</taxon>
        <taxon>Gammaproteobacteria</taxon>
        <taxon>Pseudomonadales</taxon>
        <taxon>Pseudomonadaceae</taxon>
        <taxon>Pseudomonas</taxon>
    </lineage>
</organism>
<evidence type="ECO:0000313" key="8">
    <source>
        <dbReference type="Proteomes" id="UP000631521"/>
    </source>
</evidence>
<reference evidence="7 8" key="1">
    <citation type="journal article" date="2020" name="Microorganisms">
        <title>Reliable Identification of Environmental Pseudomonas Isolates Using the rpoD Gene.</title>
        <authorList>
            <consortium name="The Broad Institute Genome Sequencing Platform"/>
            <person name="Girard L."/>
            <person name="Lood C."/>
            <person name="Rokni-Zadeh H."/>
            <person name="van Noort V."/>
            <person name="Lavigne R."/>
            <person name="De Mot R."/>
        </authorList>
    </citation>
    <scope>NUCLEOTIDE SEQUENCE [LARGE SCALE GENOMIC DNA]</scope>
    <source>
        <strain evidence="7 8">SWRI65</strain>
    </source>
</reference>
<feature type="domain" description="OmpA-like" evidence="6">
    <location>
        <begin position="173"/>
        <end position="301"/>
    </location>
</feature>